<evidence type="ECO:0000256" key="8">
    <source>
        <dbReference type="ARBA" id="ARBA00023170"/>
    </source>
</evidence>
<evidence type="ECO:0000256" key="9">
    <source>
        <dbReference type="ARBA" id="ARBA00023224"/>
    </source>
</evidence>
<reference evidence="11 12" key="1">
    <citation type="journal article" date="2024" name="bioRxiv">
        <title>A reference genome for Trichogramma kaykai: A tiny desert-dwelling parasitoid wasp with competing sex-ratio distorters.</title>
        <authorList>
            <person name="Culotta J."/>
            <person name="Lindsey A.R."/>
        </authorList>
    </citation>
    <scope>NUCLEOTIDE SEQUENCE [LARGE SCALE GENOMIC DNA]</scope>
    <source>
        <strain evidence="11 12">KSX58</strain>
    </source>
</reference>
<evidence type="ECO:0000313" key="12">
    <source>
        <dbReference type="Proteomes" id="UP001627154"/>
    </source>
</evidence>
<keyword evidence="7 10" id="KW-0472">Membrane</keyword>
<dbReference type="Proteomes" id="UP001627154">
    <property type="component" value="Unassembled WGS sequence"/>
</dbReference>
<feature type="transmembrane region" description="Helical" evidence="10">
    <location>
        <begin position="27"/>
        <end position="48"/>
    </location>
</feature>
<comment type="caution">
    <text evidence="11">The sequence shown here is derived from an EMBL/GenBank/DDBJ whole genome shotgun (WGS) entry which is preliminary data.</text>
</comment>
<keyword evidence="2" id="KW-1003">Cell membrane</keyword>
<keyword evidence="6 10" id="KW-1133">Transmembrane helix</keyword>
<keyword evidence="4 10" id="KW-0812">Transmembrane</keyword>
<dbReference type="AlphaFoldDB" id="A0ABD2XAV5"/>
<keyword evidence="12" id="KW-1185">Reference proteome</keyword>
<keyword evidence="3" id="KW-0716">Sensory transduction</keyword>
<evidence type="ECO:0000256" key="3">
    <source>
        <dbReference type="ARBA" id="ARBA00022606"/>
    </source>
</evidence>
<evidence type="ECO:0008006" key="13">
    <source>
        <dbReference type="Google" id="ProtNLM"/>
    </source>
</evidence>
<keyword evidence="9" id="KW-0807">Transducer</keyword>
<dbReference type="PANTHER" id="PTHR21137:SF35">
    <property type="entry name" value="ODORANT RECEPTOR 19A-RELATED"/>
    <property type="match status" value="1"/>
</dbReference>
<evidence type="ECO:0000256" key="4">
    <source>
        <dbReference type="ARBA" id="ARBA00022692"/>
    </source>
</evidence>
<evidence type="ECO:0000256" key="2">
    <source>
        <dbReference type="ARBA" id="ARBA00022475"/>
    </source>
</evidence>
<feature type="transmembrane region" description="Helical" evidence="10">
    <location>
        <begin position="86"/>
        <end position="106"/>
    </location>
</feature>
<accession>A0ABD2XAV5</accession>
<dbReference type="InterPro" id="IPR004117">
    <property type="entry name" value="7tm6_olfct_rcpt"/>
</dbReference>
<evidence type="ECO:0000256" key="5">
    <source>
        <dbReference type="ARBA" id="ARBA00022725"/>
    </source>
</evidence>
<organism evidence="11 12">
    <name type="scientific">Trichogramma kaykai</name>
    <dbReference type="NCBI Taxonomy" id="54128"/>
    <lineage>
        <taxon>Eukaryota</taxon>
        <taxon>Metazoa</taxon>
        <taxon>Ecdysozoa</taxon>
        <taxon>Arthropoda</taxon>
        <taxon>Hexapoda</taxon>
        <taxon>Insecta</taxon>
        <taxon>Pterygota</taxon>
        <taxon>Neoptera</taxon>
        <taxon>Endopterygota</taxon>
        <taxon>Hymenoptera</taxon>
        <taxon>Apocrita</taxon>
        <taxon>Proctotrupomorpha</taxon>
        <taxon>Chalcidoidea</taxon>
        <taxon>Trichogrammatidae</taxon>
        <taxon>Trichogramma</taxon>
    </lineage>
</organism>
<dbReference type="Pfam" id="PF02949">
    <property type="entry name" value="7tm_6"/>
    <property type="match status" value="1"/>
</dbReference>
<feature type="transmembrane region" description="Helical" evidence="10">
    <location>
        <begin position="54"/>
        <end position="74"/>
    </location>
</feature>
<proteinExistence type="predicted"/>
<dbReference type="GO" id="GO:0007608">
    <property type="term" value="P:sensory perception of smell"/>
    <property type="evidence" value="ECO:0007669"/>
    <property type="project" value="UniProtKB-KW"/>
</dbReference>
<name>A0ABD2XAV5_9HYME</name>
<keyword evidence="8" id="KW-0675">Receptor</keyword>
<comment type="subcellular location">
    <subcellularLocation>
        <location evidence="1">Cell membrane</location>
        <topology evidence="1">Multi-pass membrane protein</topology>
    </subcellularLocation>
</comment>
<evidence type="ECO:0000256" key="7">
    <source>
        <dbReference type="ARBA" id="ARBA00023136"/>
    </source>
</evidence>
<dbReference type="PANTHER" id="PTHR21137">
    <property type="entry name" value="ODORANT RECEPTOR"/>
    <property type="match status" value="1"/>
</dbReference>
<protein>
    <recommendedName>
        <fullName evidence="13">Odorant receptor</fullName>
    </recommendedName>
</protein>
<keyword evidence="5" id="KW-0552">Olfaction</keyword>
<evidence type="ECO:0000313" key="11">
    <source>
        <dbReference type="EMBL" id="KAL3402355.1"/>
    </source>
</evidence>
<dbReference type="GO" id="GO:0005886">
    <property type="term" value="C:plasma membrane"/>
    <property type="evidence" value="ECO:0007669"/>
    <property type="project" value="UniProtKB-SubCell"/>
</dbReference>
<dbReference type="EMBL" id="JBJJXI010000037">
    <property type="protein sequence ID" value="KAL3402355.1"/>
    <property type="molecule type" value="Genomic_DNA"/>
</dbReference>
<dbReference type="GO" id="GO:0007165">
    <property type="term" value="P:signal transduction"/>
    <property type="evidence" value="ECO:0007669"/>
    <property type="project" value="UniProtKB-KW"/>
</dbReference>
<evidence type="ECO:0000256" key="6">
    <source>
        <dbReference type="ARBA" id="ARBA00022989"/>
    </source>
</evidence>
<sequence>MRRLSRLDTSCHIFKIRIKTYNSWEEYLSCQCLLLLLLLGLNEILYFLTERLMFVIMLGSSVLLIIAGSTMVVLMDSDVPMALKMFVCCWAAMIVILFICVPGQLLTNAGHEFFIECYCVNWHGYPPKARVLLLLILVRTTKPLVLRAGFIADLSFETCSSVLKKAASYVTALRSIYTAL</sequence>
<evidence type="ECO:0000256" key="10">
    <source>
        <dbReference type="SAM" id="Phobius"/>
    </source>
</evidence>
<gene>
    <name evidence="11" type="ORF">TKK_004859</name>
</gene>
<evidence type="ECO:0000256" key="1">
    <source>
        <dbReference type="ARBA" id="ARBA00004651"/>
    </source>
</evidence>